<keyword evidence="3" id="KW-0325">Glycoprotein</keyword>
<evidence type="ECO:0000313" key="6">
    <source>
        <dbReference type="EMBL" id="KAJ6223433.1"/>
    </source>
</evidence>
<comment type="caution">
    <text evidence="6">The sequence shown here is derived from an EMBL/GenBank/DDBJ whole genome shotgun (WGS) entry which is preliminary data.</text>
</comment>
<dbReference type="AlphaFoldDB" id="A0A9Q0RPH1"/>
<evidence type="ECO:0000313" key="7">
    <source>
        <dbReference type="Proteomes" id="UP001142055"/>
    </source>
</evidence>
<dbReference type="Gene3D" id="3.40.50.1820">
    <property type="entry name" value="alpha/beta hydrolase"/>
    <property type="match status" value="1"/>
</dbReference>
<keyword evidence="2 4" id="KW-0732">Signal</keyword>
<feature type="domain" description="Carboxylesterase type B" evidence="5">
    <location>
        <begin position="22"/>
        <end position="123"/>
    </location>
</feature>
<dbReference type="InterPro" id="IPR019819">
    <property type="entry name" value="Carboxylesterase_B_CS"/>
</dbReference>
<accession>A0A9Q0RPH1</accession>
<gene>
    <name evidence="6" type="ORF">RDWZM_001978</name>
</gene>
<dbReference type="InterPro" id="IPR029058">
    <property type="entry name" value="AB_hydrolase_fold"/>
</dbReference>
<dbReference type="Pfam" id="PF00135">
    <property type="entry name" value="COesterase"/>
    <property type="match status" value="1"/>
</dbReference>
<sequence length="123" mass="13965">MKLYLISIVTLFLHLNCSFADDPITKTKYGLVRGKVIETKVGSIMKRLSFYEGIRYGKAERFSKPVPVDSWDDVYNATSPKYACYQFGSKRGTSSDLIVDQSEDCLFLNVWVPEQYKSGAVMV</sequence>
<dbReference type="SUPFAM" id="SSF53474">
    <property type="entry name" value="alpha/beta-Hydrolases"/>
    <property type="match status" value="1"/>
</dbReference>
<dbReference type="PANTHER" id="PTHR43903">
    <property type="entry name" value="NEUROLIGIN"/>
    <property type="match status" value="1"/>
</dbReference>
<feature type="signal peptide" evidence="4">
    <location>
        <begin position="1"/>
        <end position="20"/>
    </location>
</feature>
<protein>
    <recommendedName>
        <fullName evidence="5">Carboxylesterase type B domain-containing protein</fullName>
    </recommendedName>
</protein>
<proteinExistence type="inferred from homology"/>
<comment type="similarity">
    <text evidence="1">Belongs to the type-B carboxylesterase/lipase family.</text>
</comment>
<keyword evidence="7" id="KW-1185">Reference proteome</keyword>
<evidence type="ECO:0000256" key="3">
    <source>
        <dbReference type="ARBA" id="ARBA00023180"/>
    </source>
</evidence>
<feature type="chain" id="PRO_5040276789" description="Carboxylesterase type B domain-containing protein" evidence="4">
    <location>
        <begin position="21"/>
        <end position="123"/>
    </location>
</feature>
<dbReference type="InterPro" id="IPR051093">
    <property type="entry name" value="Neuroligin/BSAL"/>
</dbReference>
<organism evidence="6 7">
    <name type="scientific">Blomia tropicalis</name>
    <name type="common">Mite</name>
    <dbReference type="NCBI Taxonomy" id="40697"/>
    <lineage>
        <taxon>Eukaryota</taxon>
        <taxon>Metazoa</taxon>
        <taxon>Ecdysozoa</taxon>
        <taxon>Arthropoda</taxon>
        <taxon>Chelicerata</taxon>
        <taxon>Arachnida</taxon>
        <taxon>Acari</taxon>
        <taxon>Acariformes</taxon>
        <taxon>Sarcoptiformes</taxon>
        <taxon>Astigmata</taxon>
        <taxon>Glycyphagoidea</taxon>
        <taxon>Echimyopodidae</taxon>
        <taxon>Blomia</taxon>
    </lineage>
</organism>
<evidence type="ECO:0000256" key="4">
    <source>
        <dbReference type="SAM" id="SignalP"/>
    </source>
</evidence>
<dbReference type="Proteomes" id="UP001142055">
    <property type="component" value="Chromosome 1"/>
</dbReference>
<name>A0A9Q0RPH1_BLOTA</name>
<evidence type="ECO:0000256" key="1">
    <source>
        <dbReference type="ARBA" id="ARBA00005964"/>
    </source>
</evidence>
<evidence type="ECO:0000259" key="5">
    <source>
        <dbReference type="Pfam" id="PF00135"/>
    </source>
</evidence>
<reference evidence="6" key="1">
    <citation type="submission" date="2022-12" db="EMBL/GenBank/DDBJ databases">
        <title>Genome assemblies of Blomia tropicalis.</title>
        <authorList>
            <person name="Cui Y."/>
        </authorList>
    </citation>
    <scope>NUCLEOTIDE SEQUENCE</scope>
    <source>
        <tissue evidence="6">Adult mites</tissue>
    </source>
</reference>
<dbReference type="EMBL" id="JAPWDV010000001">
    <property type="protein sequence ID" value="KAJ6223433.1"/>
    <property type="molecule type" value="Genomic_DNA"/>
</dbReference>
<evidence type="ECO:0000256" key="2">
    <source>
        <dbReference type="ARBA" id="ARBA00022729"/>
    </source>
</evidence>
<dbReference type="PROSITE" id="PS00941">
    <property type="entry name" value="CARBOXYLESTERASE_B_2"/>
    <property type="match status" value="1"/>
</dbReference>
<dbReference type="InterPro" id="IPR002018">
    <property type="entry name" value="CarbesteraseB"/>
</dbReference>